<keyword evidence="2" id="KW-1185">Reference proteome</keyword>
<comment type="caution">
    <text evidence="1">The sequence shown here is derived from an EMBL/GenBank/DDBJ whole genome shotgun (WGS) entry which is preliminary data.</text>
</comment>
<dbReference type="AlphaFoldDB" id="A0AAE0L6J4"/>
<proteinExistence type="predicted"/>
<dbReference type="Proteomes" id="UP001190700">
    <property type="component" value="Unassembled WGS sequence"/>
</dbReference>
<evidence type="ECO:0000313" key="2">
    <source>
        <dbReference type="Proteomes" id="UP001190700"/>
    </source>
</evidence>
<protein>
    <submittedName>
        <fullName evidence="1">Uncharacterized protein</fullName>
    </submittedName>
</protein>
<accession>A0AAE0L6J4</accession>
<sequence>MRGRWMVPDVKECVVEEMVGSLDGASQVSALWKRFTVAGWCLIALWKRCYWSLIVLDVGKECVVEEMRWPLGGASCKECVVEEMRGPLDDARGVSGNPSVTKISDDVFEIYGI</sequence>
<name>A0AAE0L6J4_9CHLO</name>
<organism evidence="1 2">
    <name type="scientific">Cymbomonas tetramitiformis</name>
    <dbReference type="NCBI Taxonomy" id="36881"/>
    <lineage>
        <taxon>Eukaryota</taxon>
        <taxon>Viridiplantae</taxon>
        <taxon>Chlorophyta</taxon>
        <taxon>Pyramimonadophyceae</taxon>
        <taxon>Pyramimonadales</taxon>
        <taxon>Pyramimonadaceae</taxon>
        <taxon>Cymbomonas</taxon>
    </lineage>
</organism>
<dbReference type="EMBL" id="LGRX02008290">
    <property type="protein sequence ID" value="KAK3273737.1"/>
    <property type="molecule type" value="Genomic_DNA"/>
</dbReference>
<reference evidence="1 2" key="1">
    <citation type="journal article" date="2015" name="Genome Biol. Evol.">
        <title>Comparative Genomics of a Bacterivorous Green Alga Reveals Evolutionary Causalities and Consequences of Phago-Mixotrophic Mode of Nutrition.</title>
        <authorList>
            <person name="Burns J.A."/>
            <person name="Paasch A."/>
            <person name="Narechania A."/>
            <person name="Kim E."/>
        </authorList>
    </citation>
    <scope>NUCLEOTIDE SEQUENCE [LARGE SCALE GENOMIC DNA]</scope>
    <source>
        <strain evidence="1 2">PLY_AMNH</strain>
    </source>
</reference>
<gene>
    <name evidence="1" type="ORF">CYMTET_18038</name>
</gene>
<evidence type="ECO:0000313" key="1">
    <source>
        <dbReference type="EMBL" id="KAK3273737.1"/>
    </source>
</evidence>